<sequence>MNLLLHINCFNFNFQYGGYTLQGGDRSDQDSCVFLHLGLTDYRTFMGTNLNPLWEKFLVPSEDDPIQSQHTSSPLGNGAVVETSDKKIVVLQRSQNVGEFPGYYVFPGGHPEPEKIGLASHQIGEKFADIELINKKVSQEMFDSILREVVEEIGVPMASLCYPLFIGVSRRVLNVRPTAFFFIKCNLHSKDVQQLYYSAQDGFESTQLYTVDLVDLENMASKMPGCHQGGFALYKMTMVDASKNI</sequence>
<dbReference type="InterPro" id="IPR000086">
    <property type="entry name" value="NUDIX_hydrolase_dom"/>
</dbReference>
<name>A0A2P2KIV8_RHIMU</name>
<feature type="domain" description="Nudix hydrolase" evidence="5">
    <location>
        <begin position="72"/>
        <end position="233"/>
    </location>
</feature>
<dbReference type="Gene3D" id="3.90.79.10">
    <property type="entry name" value="Nucleoside Triphosphate Pyrophosphohydrolase"/>
    <property type="match status" value="1"/>
</dbReference>
<comment type="cofactor">
    <cofactor evidence="1">
        <name>Mg(2+)</name>
        <dbReference type="ChEBI" id="CHEBI:18420"/>
    </cofactor>
</comment>
<evidence type="ECO:0000259" key="5">
    <source>
        <dbReference type="PROSITE" id="PS51462"/>
    </source>
</evidence>
<proteinExistence type="predicted"/>
<dbReference type="InterPro" id="IPR015797">
    <property type="entry name" value="NUDIX_hydrolase-like_dom_sf"/>
</dbReference>
<dbReference type="PROSITE" id="PS51462">
    <property type="entry name" value="NUDIX"/>
    <property type="match status" value="1"/>
</dbReference>
<protein>
    <submittedName>
        <fullName evidence="6">MutT/nudix family protein</fullName>
    </submittedName>
</protein>
<dbReference type="SUPFAM" id="SSF55811">
    <property type="entry name" value="Nudix"/>
    <property type="match status" value="1"/>
</dbReference>
<dbReference type="EMBL" id="GGEC01025181">
    <property type="protein sequence ID" value="MBX05665.1"/>
    <property type="molecule type" value="Transcribed_RNA"/>
</dbReference>
<accession>A0A2P2KIV8</accession>
<dbReference type="InterPro" id="IPR055295">
    <property type="entry name" value="NUDT22/NUDT9-like"/>
</dbReference>
<evidence type="ECO:0000256" key="1">
    <source>
        <dbReference type="ARBA" id="ARBA00001946"/>
    </source>
</evidence>
<reference evidence="6" key="1">
    <citation type="submission" date="2018-02" db="EMBL/GenBank/DDBJ databases">
        <title>Rhizophora mucronata_Transcriptome.</title>
        <authorList>
            <person name="Meera S.P."/>
            <person name="Sreeshan A."/>
            <person name="Augustine A."/>
        </authorList>
    </citation>
    <scope>NUCLEOTIDE SEQUENCE</scope>
    <source>
        <tissue evidence="6">Leaf</tissue>
    </source>
</reference>
<evidence type="ECO:0000256" key="4">
    <source>
        <dbReference type="ARBA" id="ARBA00022842"/>
    </source>
</evidence>
<keyword evidence="4" id="KW-0460">Magnesium</keyword>
<organism evidence="6">
    <name type="scientific">Rhizophora mucronata</name>
    <name type="common">Asiatic mangrove</name>
    <dbReference type="NCBI Taxonomy" id="61149"/>
    <lineage>
        <taxon>Eukaryota</taxon>
        <taxon>Viridiplantae</taxon>
        <taxon>Streptophyta</taxon>
        <taxon>Embryophyta</taxon>
        <taxon>Tracheophyta</taxon>
        <taxon>Spermatophyta</taxon>
        <taxon>Magnoliopsida</taxon>
        <taxon>eudicotyledons</taxon>
        <taxon>Gunneridae</taxon>
        <taxon>Pentapetalae</taxon>
        <taxon>rosids</taxon>
        <taxon>fabids</taxon>
        <taxon>Malpighiales</taxon>
        <taxon>Rhizophoraceae</taxon>
        <taxon>Rhizophora</taxon>
    </lineage>
</organism>
<evidence type="ECO:0000313" key="6">
    <source>
        <dbReference type="EMBL" id="MBX05665.1"/>
    </source>
</evidence>
<keyword evidence="2" id="KW-0479">Metal-binding</keyword>
<dbReference type="AlphaFoldDB" id="A0A2P2KIV8"/>
<dbReference type="PANTHER" id="PTHR31835">
    <property type="entry name" value="URIDINE DIPHOSPHATE GLUCOSE PYROPHOSPHATASE"/>
    <property type="match status" value="1"/>
</dbReference>
<keyword evidence="3" id="KW-0378">Hydrolase</keyword>
<evidence type="ECO:0000256" key="2">
    <source>
        <dbReference type="ARBA" id="ARBA00022723"/>
    </source>
</evidence>
<dbReference type="PANTHER" id="PTHR31835:SF1">
    <property type="entry name" value="URIDINE DIPHOSPHATE GLUCOSE PYROPHOSPHATASE NUDT22"/>
    <property type="match status" value="1"/>
</dbReference>
<evidence type="ECO:0000256" key="3">
    <source>
        <dbReference type="ARBA" id="ARBA00022801"/>
    </source>
</evidence>
<dbReference type="GO" id="GO:0052751">
    <property type="term" value="F:GDP-mannose hydrolase activity"/>
    <property type="evidence" value="ECO:0007669"/>
    <property type="project" value="TreeGrafter"/>
</dbReference>
<dbReference type="GO" id="GO:0046872">
    <property type="term" value="F:metal ion binding"/>
    <property type="evidence" value="ECO:0007669"/>
    <property type="project" value="UniProtKB-KW"/>
</dbReference>